<organism evidence="2 3">
    <name type="scientific">Beauveria bassiana (strain ARSEF 2860)</name>
    <name type="common">White muscardine disease fungus</name>
    <name type="synonym">Tritirachium shiotae</name>
    <dbReference type="NCBI Taxonomy" id="655819"/>
    <lineage>
        <taxon>Eukaryota</taxon>
        <taxon>Fungi</taxon>
        <taxon>Dikarya</taxon>
        <taxon>Ascomycota</taxon>
        <taxon>Pezizomycotina</taxon>
        <taxon>Sordariomycetes</taxon>
        <taxon>Hypocreomycetidae</taxon>
        <taxon>Hypocreales</taxon>
        <taxon>Cordycipitaceae</taxon>
        <taxon>Beauveria</taxon>
    </lineage>
</organism>
<reference evidence="2 3" key="1">
    <citation type="journal article" date="2012" name="Sci. Rep.">
        <title>Genomic perspectives on the evolution of fungal entomopathogenicity in Beauveria bassiana.</title>
        <authorList>
            <person name="Xiao G."/>
            <person name="Ying S.H."/>
            <person name="Zheng P."/>
            <person name="Wang Z.L."/>
            <person name="Zhang S."/>
            <person name="Xie X.Q."/>
            <person name="Shang Y."/>
            <person name="St Leger R.J."/>
            <person name="Zhao G.P."/>
            <person name="Wang C."/>
            <person name="Feng M.G."/>
        </authorList>
    </citation>
    <scope>NUCLEOTIDE SEQUENCE [LARGE SCALE GENOMIC DNA]</scope>
    <source>
        <strain evidence="2 3">ARSEF 2860</strain>
    </source>
</reference>
<keyword evidence="3" id="KW-1185">Reference proteome</keyword>
<protein>
    <recommendedName>
        <fullName evidence="4">Secreted protein</fullName>
    </recommendedName>
</protein>
<feature type="signal peptide" evidence="1">
    <location>
        <begin position="1"/>
        <end position="18"/>
    </location>
</feature>
<dbReference type="InParanoid" id="J4W9F6"/>
<evidence type="ECO:0000256" key="1">
    <source>
        <dbReference type="SAM" id="SignalP"/>
    </source>
</evidence>
<gene>
    <name evidence="2" type="ORF">BBA_04098</name>
</gene>
<dbReference type="AlphaFoldDB" id="J4W9F6"/>
<dbReference type="RefSeq" id="XP_008597417.1">
    <property type="nucleotide sequence ID" value="XM_008599195.1"/>
</dbReference>
<feature type="chain" id="PRO_5003782319" description="Secreted protein" evidence="1">
    <location>
        <begin position="19"/>
        <end position="123"/>
    </location>
</feature>
<evidence type="ECO:0000313" key="3">
    <source>
        <dbReference type="Proteomes" id="UP000002762"/>
    </source>
</evidence>
<proteinExistence type="predicted"/>
<dbReference type="HOGENOM" id="CLU_2014848_0_0_1"/>
<evidence type="ECO:0000313" key="2">
    <source>
        <dbReference type="EMBL" id="EJP66805.1"/>
    </source>
</evidence>
<sequence>MYEFVQVLLYQLWLPLGALVMVHEATVGHLPTDGCVAARSHHDPGGLATEVVTVWWQAAMHLAPHLPGPDLTQSGASVAGILAIHKIGWQRCIVLDHALIRMSAQASRCSWLVASTPVVRRTG</sequence>
<evidence type="ECO:0008006" key="4">
    <source>
        <dbReference type="Google" id="ProtNLM"/>
    </source>
</evidence>
<name>J4W9F6_BEAB2</name>
<dbReference type="GeneID" id="19887110"/>
<keyword evidence="1" id="KW-0732">Signal</keyword>
<accession>J4W9F6</accession>
<dbReference type="EMBL" id="JH725158">
    <property type="protein sequence ID" value="EJP66805.1"/>
    <property type="molecule type" value="Genomic_DNA"/>
</dbReference>
<dbReference type="Proteomes" id="UP000002762">
    <property type="component" value="Unassembled WGS sequence"/>
</dbReference>